<accession>A0ABX7KAV8</accession>
<dbReference type="Proteomes" id="UP000663637">
    <property type="component" value="Chromosome"/>
</dbReference>
<name>A0ABX7KAV8_9SPHN</name>
<dbReference type="RefSeq" id="WP_205444388.1">
    <property type="nucleotide sequence ID" value="NZ_CP061510.1"/>
</dbReference>
<sequence>MKIARPLIAASLVAAVAIGTVTPASAAARYHGGALHNQIAQLDRKIDRAESRRIISHREAAQLDRQVDRLEAAWRVFSRGGFTRSEVNALNNRIGSVERMLQRAANDHNNRPQKRHTHRPAVYRR</sequence>
<evidence type="ECO:0000256" key="2">
    <source>
        <dbReference type="SAM" id="SignalP"/>
    </source>
</evidence>
<evidence type="ECO:0000256" key="1">
    <source>
        <dbReference type="SAM" id="MobiDB-lite"/>
    </source>
</evidence>
<evidence type="ECO:0000313" key="3">
    <source>
        <dbReference type="EMBL" id="QSB45398.1"/>
    </source>
</evidence>
<dbReference type="EMBL" id="CP061510">
    <property type="protein sequence ID" value="QSB45398.1"/>
    <property type="molecule type" value="Genomic_DNA"/>
</dbReference>
<keyword evidence="2" id="KW-0732">Signal</keyword>
<organism evidence="3 4">
    <name type="scientific">Tsuneonella flava</name>
    <dbReference type="NCBI Taxonomy" id="2055955"/>
    <lineage>
        <taxon>Bacteria</taxon>
        <taxon>Pseudomonadati</taxon>
        <taxon>Pseudomonadota</taxon>
        <taxon>Alphaproteobacteria</taxon>
        <taxon>Sphingomonadales</taxon>
        <taxon>Erythrobacteraceae</taxon>
        <taxon>Tsuneonella</taxon>
    </lineage>
</organism>
<keyword evidence="4" id="KW-1185">Reference proteome</keyword>
<feature type="region of interest" description="Disordered" evidence="1">
    <location>
        <begin position="103"/>
        <end position="125"/>
    </location>
</feature>
<feature type="compositionally biased region" description="Basic residues" evidence="1">
    <location>
        <begin position="111"/>
        <end position="125"/>
    </location>
</feature>
<protein>
    <submittedName>
        <fullName evidence="3">Uncharacterized protein</fullName>
    </submittedName>
</protein>
<reference evidence="3 4" key="1">
    <citation type="submission" date="2020-09" db="EMBL/GenBank/DDBJ databases">
        <title>Complete genome sequence of altererythrobacter flavus SS-21NJ, isolated from Dongying oil sludge in Shandong province.</title>
        <authorList>
            <person name="Sun S."/>
            <person name="Zhang Z."/>
        </authorList>
    </citation>
    <scope>NUCLEOTIDE SEQUENCE [LARGE SCALE GENOMIC DNA]</scope>
    <source>
        <strain evidence="3 4">SS-21NJ</strain>
    </source>
</reference>
<feature type="signal peptide" evidence="2">
    <location>
        <begin position="1"/>
        <end position="26"/>
    </location>
</feature>
<feature type="chain" id="PRO_5047191729" evidence="2">
    <location>
        <begin position="27"/>
        <end position="125"/>
    </location>
</feature>
<proteinExistence type="predicted"/>
<gene>
    <name evidence="3" type="ORF">IDJ81_04540</name>
</gene>
<evidence type="ECO:0000313" key="4">
    <source>
        <dbReference type="Proteomes" id="UP000663637"/>
    </source>
</evidence>